<reference evidence="1" key="1">
    <citation type="submission" date="2022-01" db="EMBL/GenBank/DDBJ databases">
        <authorList>
            <person name="King R."/>
        </authorList>
    </citation>
    <scope>NUCLEOTIDE SEQUENCE</scope>
</reference>
<dbReference type="EMBL" id="OU898283">
    <property type="protein sequence ID" value="CAG9839127.1"/>
    <property type="molecule type" value="Genomic_DNA"/>
</dbReference>
<evidence type="ECO:0000313" key="1">
    <source>
        <dbReference type="EMBL" id="CAG9839127.1"/>
    </source>
</evidence>
<gene>
    <name evidence="1" type="ORF">DIABBA_LOCUS11927</name>
</gene>
<dbReference type="AlphaFoldDB" id="A0A9N9TB86"/>
<keyword evidence="2" id="KW-1185">Reference proteome</keyword>
<dbReference type="PANTHER" id="PTHR10773:SF19">
    <property type="match status" value="1"/>
</dbReference>
<proteinExistence type="predicted"/>
<name>A0A9N9TB86_DIABA</name>
<dbReference type="PANTHER" id="PTHR10773">
    <property type="entry name" value="DNA-DIRECTED RNA POLYMERASES I, II, AND III SUBUNIT RPABC2"/>
    <property type="match status" value="1"/>
</dbReference>
<protein>
    <submittedName>
        <fullName evidence="1">Uncharacterized protein</fullName>
    </submittedName>
</protein>
<organism evidence="1 2">
    <name type="scientific">Diabrotica balteata</name>
    <name type="common">Banded cucumber beetle</name>
    <dbReference type="NCBI Taxonomy" id="107213"/>
    <lineage>
        <taxon>Eukaryota</taxon>
        <taxon>Metazoa</taxon>
        <taxon>Ecdysozoa</taxon>
        <taxon>Arthropoda</taxon>
        <taxon>Hexapoda</taxon>
        <taxon>Insecta</taxon>
        <taxon>Pterygota</taxon>
        <taxon>Neoptera</taxon>
        <taxon>Endopterygota</taxon>
        <taxon>Coleoptera</taxon>
        <taxon>Polyphaga</taxon>
        <taxon>Cucujiformia</taxon>
        <taxon>Chrysomeloidea</taxon>
        <taxon>Chrysomelidae</taxon>
        <taxon>Galerucinae</taxon>
        <taxon>Diabroticina</taxon>
        <taxon>Diabroticites</taxon>
        <taxon>Diabrotica</taxon>
    </lineage>
</organism>
<dbReference type="Proteomes" id="UP001153709">
    <property type="component" value="Chromosome 8"/>
</dbReference>
<sequence>MDTCQASDKFLVGLENFKLQNDEIEVEKIKTQQELHYRKAKSGHQALRDAILNPDVHAISFDLQLTLSTPNLATGPIFYKRKLRCYNLSKHSLGDSQGHFFMWDESTTKRGSDEIDSCLKM</sequence>
<dbReference type="OrthoDB" id="6349457at2759"/>
<evidence type="ECO:0000313" key="2">
    <source>
        <dbReference type="Proteomes" id="UP001153709"/>
    </source>
</evidence>
<accession>A0A9N9TB86</accession>